<evidence type="ECO:0000313" key="4">
    <source>
        <dbReference type="Proteomes" id="UP000430975"/>
    </source>
</evidence>
<sequence length="321" mass="36046">MKKLLKIFGIALLIIMIVIVIIISVLFIKGKMDEGKAYLTDEYYKDFKSDSMVEMKYSNRGDFETAYTEFDSDNQSIQKIRIWYPKELENTNKKYPMILVVNASSTRAVNYKPFFDRLASWGFIVVGNDDPQTGTGETASKTLDFVLSLGTESVLSDKINQENIAIIGYSQGGAGALAAVTKYENGKTYKTIFTGSAAYPLLATNMGWDYDISKIRIPYFMVAGTGKSDDAGVEDVTKEFAGVSPLKDMIEIYEKIPEDVAKIRARASGAEHEDMLERSDGYMTAWMLYQLYGDEEAKKAFVGEQAEILTNTNWQDIEKNQ</sequence>
<proteinExistence type="predicted"/>
<dbReference type="Gene3D" id="3.40.50.1820">
    <property type="entry name" value="alpha/beta hydrolase"/>
    <property type="match status" value="1"/>
</dbReference>
<dbReference type="PANTHER" id="PTHR33428">
    <property type="entry name" value="CHLOROPHYLLASE-2, CHLOROPLASTIC"/>
    <property type="match status" value="1"/>
</dbReference>
<feature type="transmembrane region" description="Helical" evidence="1">
    <location>
        <begin position="7"/>
        <end position="28"/>
    </location>
</feature>
<dbReference type="InterPro" id="IPR029058">
    <property type="entry name" value="AB_hydrolase_fold"/>
</dbReference>
<dbReference type="RefSeq" id="WP_153864018.1">
    <property type="nucleotide sequence ID" value="NZ_WJQS01000011.1"/>
</dbReference>
<keyword evidence="1" id="KW-0812">Transmembrane</keyword>
<dbReference type="GO" id="GO:0016787">
    <property type="term" value="F:hydrolase activity"/>
    <property type="evidence" value="ECO:0007669"/>
    <property type="project" value="UniProtKB-KW"/>
</dbReference>
<dbReference type="Proteomes" id="UP000430975">
    <property type="component" value="Unassembled WGS sequence"/>
</dbReference>
<keyword evidence="1" id="KW-0472">Membrane</keyword>
<comment type="caution">
    <text evidence="3">The sequence shown here is derived from an EMBL/GenBank/DDBJ whole genome shotgun (WGS) entry which is preliminary data.</text>
</comment>
<dbReference type="InterPro" id="IPR041127">
    <property type="entry name" value="PET_hydrolase/cutinase-like"/>
</dbReference>
<organism evidence="3 4">
    <name type="scientific">Fundicoccus ignavus</name>
    <dbReference type="NCBI Taxonomy" id="2664442"/>
    <lineage>
        <taxon>Bacteria</taxon>
        <taxon>Bacillati</taxon>
        <taxon>Bacillota</taxon>
        <taxon>Bacilli</taxon>
        <taxon>Lactobacillales</taxon>
        <taxon>Aerococcaceae</taxon>
        <taxon>Fundicoccus</taxon>
    </lineage>
</organism>
<dbReference type="SUPFAM" id="SSF53474">
    <property type="entry name" value="alpha/beta-Hydrolases"/>
    <property type="match status" value="1"/>
</dbReference>
<dbReference type="PANTHER" id="PTHR33428:SF14">
    <property type="entry name" value="CARBOXYLESTERASE TYPE B DOMAIN-CONTAINING PROTEIN"/>
    <property type="match status" value="1"/>
</dbReference>
<reference evidence="3 4" key="1">
    <citation type="submission" date="2019-11" db="EMBL/GenBank/DDBJ databases">
        <title>Characterisation of Fundicoccus ignavus gen. nov. sp. nov., a novel genus of the family Aerococcaceae isolated from bulk tank milk.</title>
        <authorList>
            <person name="Siebert A."/>
            <person name="Huptas C."/>
            <person name="Wenning M."/>
            <person name="Scherer S."/>
            <person name="Doll E.V."/>
        </authorList>
    </citation>
    <scope>NUCLEOTIDE SEQUENCE [LARGE SCALE GENOMIC DNA]</scope>
    <source>
        <strain evidence="3 4">WS4759</strain>
    </source>
</reference>
<feature type="domain" description="PET hydrolase/cutinase-like" evidence="2">
    <location>
        <begin position="59"/>
        <end position="182"/>
    </location>
</feature>
<accession>A0A6I2GM81</accession>
<dbReference type="AlphaFoldDB" id="A0A6I2GM81"/>
<protein>
    <submittedName>
        <fullName evidence="3">Alpha/beta hydrolase</fullName>
    </submittedName>
</protein>
<dbReference type="EMBL" id="WJQS01000011">
    <property type="protein sequence ID" value="MRI86339.1"/>
    <property type="molecule type" value="Genomic_DNA"/>
</dbReference>
<gene>
    <name evidence="3" type="ORF">GIY09_10835</name>
</gene>
<evidence type="ECO:0000313" key="3">
    <source>
        <dbReference type="EMBL" id="MRI86339.1"/>
    </source>
</evidence>
<name>A0A6I2GM81_9LACT</name>
<keyword evidence="1" id="KW-1133">Transmembrane helix</keyword>
<keyword evidence="4" id="KW-1185">Reference proteome</keyword>
<keyword evidence="3" id="KW-0378">Hydrolase</keyword>
<evidence type="ECO:0000256" key="1">
    <source>
        <dbReference type="SAM" id="Phobius"/>
    </source>
</evidence>
<evidence type="ECO:0000259" key="2">
    <source>
        <dbReference type="Pfam" id="PF12740"/>
    </source>
</evidence>
<dbReference type="Pfam" id="PF12740">
    <property type="entry name" value="PETase"/>
    <property type="match status" value="1"/>
</dbReference>